<evidence type="ECO:0000313" key="14">
    <source>
        <dbReference type="EMBL" id="NWZ23819.1"/>
    </source>
</evidence>
<keyword evidence="7 12" id="KW-0406">Ion transport</keyword>
<comment type="similarity">
    <text evidence="12">Belongs to the amiloride-sensitive sodium channel (TC 1.A.6) family.</text>
</comment>
<keyword evidence="10 12" id="KW-0739">Sodium transport</keyword>
<keyword evidence="8" id="KW-0472">Membrane</keyword>
<evidence type="ECO:0000256" key="1">
    <source>
        <dbReference type="ARBA" id="ARBA00004141"/>
    </source>
</evidence>
<dbReference type="GO" id="GO:0005886">
    <property type="term" value="C:plasma membrane"/>
    <property type="evidence" value="ECO:0007669"/>
    <property type="project" value="TreeGrafter"/>
</dbReference>
<dbReference type="GO" id="GO:0015280">
    <property type="term" value="F:ligand-gated sodium channel activity"/>
    <property type="evidence" value="ECO:0007669"/>
    <property type="project" value="TreeGrafter"/>
</dbReference>
<keyword evidence="13" id="KW-0732">Signal</keyword>
<keyword evidence="9" id="KW-1015">Disulfide bond</keyword>
<accession>A0A7K7L0K8</accession>
<evidence type="ECO:0000256" key="11">
    <source>
        <dbReference type="ARBA" id="ARBA00023303"/>
    </source>
</evidence>
<dbReference type="PANTHER" id="PTHR11690:SF170">
    <property type="entry name" value="ACID-SENSING ION CHANNEL 1"/>
    <property type="match status" value="1"/>
</dbReference>
<dbReference type="InterPro" id="IPR001873">
    <property type="entry name" value="ENaC"/>
</dbReference>
<dbReference type="Proteomes" id="UP000525565">
    <property type="component" value="Unassembled WGS sequence"/>
</dbReference>
<evidence type="ECO:0000256" key="7">
    <source>
        <dbReference type="ARBA" id="ARBA00023065"/>
    </source>
</evidence>
<evidence type="ECO:0000256" key="13">
    <source>
        <dbReference type="SAM" id="SignalP"/>
    </source>
</evidence>
<comment type="subcellular location">
    <subcellularLocation>
        <location evidence="1">Membrane</location>
        <topology evidence="1">Multi-pass membrane protein</topology>
    </subcellularLocation>
</comment>
<evidence type="ECO:0000256" key="2">
    <source>
        <dbReference type="ARBA" id="ARBA00022448"/>
    </source>
</evidence>
<evidence type="ECO:0000256" key="10">
    <source>
        <dbReference type="ARBA" id="ARBA00023201"/>
    </source>
</evidence>
<comment type="caution">
    <text evidence="14">The sequence shown here is derived from an EMBL/GenBank/DDBJ whole genome shotgun (WGS) entry which is preliminary data.</text>
</comment>
<protein>
    <submittedName>
        <fullName evidence="14">ASIC1 protein</fullName>
    </submittedName>
</protein>
<evidence type="ECO:0000256" key="9">
    <source>
        <dbReference type="ARBA" id="ARBA00023157"/>
    </source>
</evidence>
<proteinExistence type="inferred from homology"/>
<reference evidence="14 15" key="1">
    <citation type="submission" date="2019-09" db="EMBL/GenBank/DDBJ databases">
        <title>Bird 10,000 Genomes (B10K) Project - Family phase.</title>
        <authorList>
            <person name="Zhang G."/>
        </authorList>
    </citation>
    <scope>NUCLEOTIDE SEQUENCE [LARGE SCALE GENOMIC DNA]</scope>
    <source>
        <strain evidence="14">OUT-0051</strain>
        <tissue evidence="14">Kidney</tissue>
    </source>
</reference>
<evidence type="ECO:0000256" key="6">
    <source>
        <dbReference type="ARBA" id="ARBA00023053"/>
    </source>
</evidence>
<gene>
    <name evidence="14" type="primary">Asic1_0</name>
    <name evidence="14" type="ORF">ASASCU_R08656</name>
</gene>
<keyword evidence="11 12" id="KW-0407">Ion channel</keyword>
<keyword evidence="3 12" id="KW-0894">Sodium channel</keyword>
<keyword evidence="4 12" id="KW-0812">Transmembrane</keyword>
<keyword evidence="6" id="KW-0915">Sodium</keyword>
<keyword evidence="5" id="KW-1133">Transmembrane helix</keyword>
<sequence>LWLLAFLGSLGLLVHVYAKCVGLYFQYPHSTQLEEETTRNKTFPAVTFCNLNPARFSRLSGHDLYWAGELLGLLDGAGRPLAPEGTERSTLAALRGKLDLSEEEQSRPFHLEEFYGRVGHQLELGEMLVCCTFGGKECTSSDFQTVSGGGGLGGQGGVG</sequence>
<evidence type="ECO:0000256" key="5">
    <source>
        <dbReference type="ARBA" id="ARBA00022989"/>
    </source>
</evidence>
<evidence type="ECO:0000256" key="12">
    <source>
        <dbReference type="RuleBase" id="RU000679"/>
    </source>
</evidence>
<dbReference type="EMBL" id="VZSO01000101">
    <property type="protein sequence ID" value="NWZ23819.1"/>
    <property type="molecule type" value="Genomic_DNA"/>
</dbReference>
<name>A0A7K7L0K8_9AVES</name>
<evidence type="ECO:0000256" key="4">
    <source>
        <dbReference type="ARBA" id="ARBA00022692"/>
    </source>
</evidence>
<dbReference type="AlphaFoldDB" id="A0A7K7L0K8"/>
<dbReference type="PRINTS" id="PR01078">
    <property type="entry name" value="AMINACHANNEL"/>
</dbReference>
<feature type="non-terminal residue" evidence="14">
    <location>
        <position position="1"/>
    </location>
</feature>
<feature type="non-terminal residue" evidence="14">
    <location>
        <position position="159"/>
    </location>
</feature>
<evidence type="ECO:0000256" key="8">
    <source>
        <dbReference type="ARBA" id="ARBA00023136"/>
    </source>
</evidence>
<keyword evidence="15" id="KW-1185">Reference proteome</keyword>
<feature type="signal peptide" evidence="13">
    <location>
        <begin position="1"/>
        <end position="18"/>
    </location>
</feature>
<dbReference type="PANTHER" id="PTHR11690">
    <property type="entry name" value="AMILORIDE-SENSITIVE SODIUM CHANNEL-RELATED"/>
    <property type="match status" value="1"/>
</dbReference>
<evidence type="ECO:0000313" key="15">
    <source>
        <dbReference type="Proteomes" id="UP000525565"/>
    </source>
</evidence>
<keyword evidence="2 12" id="KW-0813">Transport</keyword>
<evidence type="ECO:0000256" key="3">
    <source>
        <dbReference type="ARBA" id="ARBA00022461"/>
    </source>
</evidence>
<feature type="chain" id="PRO_5029904305" evidence="13">
    <location>
        <begin position="19"/>
        <end position="159"/>
    </location>
</feature>
<dbReference type="Pfam" id="PF00858">
    <property type="entry name" value="ASC"/>
    <property type="match status" value="1"/>
</dbReference>
<organism evidence="14 15">
    <name type="scientific">Asarcornis scutulata</name>
    <dbReference type="NCBI Taxonomy" id="75869"/>
    <lineage>
        <taxon>Eukaryota</taxon>
        <taxon>Metazoa</taxon>
        <taxon>Chordata</taxon>
        <taxon>Craniata</taxon>
        <taxon>Vertebrata</taxon>
        <taxon>Euteleostomi</taxon>
        <taxon>Archelosauria</taxon>
        <taxon>Archosauria</taxon>
        <taxon>Dinosauria</taxon>
        <taxon>Saurischia</taxon>
        <taxon>Theropoda</taxon>
        <taxon>Coelurosauria</taxon>
        <taxon>Aves</taxon>
        <taxon>Neognathae</taxon>
        <taxon>Galloanserae</taxon>
        <taxon>Anseriformes</taxon>
        <taxon>Anatidae</taxon>
        <taxon>Anatinae</taxon>
        <taxon>Asarcornis</taxon>
    </lineage>
</organism>
<dbReference type="Gene3D" id="1.10.3590.10">
    <property type="entry name" value="acid-sensing ion channel 1 domain"/>
    <property type="match status" value="1"/>
</dbReference>